<sequence length="134" mass="14818">GVPSLIVLNVPEHLTRAKLRAADKILCFICGAERKLNTMWDHVARHILLSLRGINEPNQVTLVGSDPCGFCGLDGCFTQLVNWKHPKKSVSIQSTCRYHYSRMNYKQAKIASNRSPSTNVPTPCALCPRSIVSG</sequence>
<reference evidence="1" key="1">
    <citation type="submission" date="2023-03" db="EMBL/GenBank/DDBJ databases">
        <title>Massive genome expansion in bonnet fungi (Mycena s.s.) driven by repeated elements and novel gene families across ecological guilds.</title>
        <authorList>
            <consortium name="Lawrence Berkeley National Laboratory"/>
            <person name="Harder C.B."/>
            <person name="Miyauchi S."/>
            <person name="Viragh M."/>
            <person name="Kuo A."/>
            <person name="Thoen E."/>
            <person name="Andreopoulos B."/>
            <person name="Lu D."/>
            <person name="Skrede I."/>
            <person name="Drula E."/>
            <person name="Henrissat B."/>
            <person name="Morin E."/>
            <person name="Kohler A."/>
            <person name="Barry K."/>
            <person name="LaButti K."/>
            <person name="Morin E."/>
            <person name="Salamov A."/>
            <person name="Lipzen A."/>
            <person name="Mereny Z."/>
            <person name="Hegedus B."/>
            <person name="Baldrian P."/>
            <person name="Stursova M."/>
            <person name="Weitz H."/>
            <person name="Taylor A."/>
            <person name="Grigoriev I.V."/>
            <person name="Nagy L.G."/>
            <person name="Martin F."/>
            <person name="Kauserud H."/>
        </authorList>
    </citation>
    <scope>NUCLEOTIDE SEQUENCE</scope>
    <source>
        <strain evidence="1">CBHHK067</strain>
    </source>
</reference>
<protein>
    <submittedName>
        <fullName evidence="1">Uncharacterized protein</fullName>
    </submittedName>
</protein>
<dbReference type="PROSITE" id="PS50096">
    <property type="entry name" value="IQ"/>
    <property type="match status" value="1"/>
</dbReference>
<comment type="caution">
    <text evidence="1">The sequence shown here is derived from an EMBL/GenBank/DDBJ whole genome shotgun (WGS) entry which is preliminary data.</text>
</comment>
<keyword evidence="2" id="KW-1185">Reference proteome</keyword>
<name>A0AAD7GA57_MYCRO</name>
<accession>A0AAD7GA57</accession>
<organism evidence="1 2">
    <name type="scientific">Mycena rosella</name>
    <name type="common">Pink bonnet</name>
    <name type="synonym">Agaricus rosellus</name>
    <dbReference type="NCBI Taxonomy" id="1033263"/>
    <lineage>
        <taxon>Eukaryota</taxon>
        <taxon>Fungi</taxon>
        <taxon>Dikarya</taxon>
        <taxon>Basidiomycota</taxon>
        <taxon>Agaricomycotina</taxon>
        <taxon>Agaricomycetes</taxon>
        <taxon>Agaricomycetidae</taxon>
        <taxon>Agaricales</taxon>
        <taxon>Marasmiineae</taxon>
        <taxon>Mycenaceae</taxon>
        <taxon>Mycena</taxon>
    </lineage>
</organism>
<dbReference type="EMBL" id="JARKIE010000111">
    <property type="protein sequence ID" value="KAJ7683109.1"/>
    <property type="molecule type" value="Genomic_DNA"/>
</dbReference>
<feature type="non-terminal residue" evidence="1">
    <location>
        <position position="1"/>
    </location>
</feature>
<evidence type="ECO:0000313" key="1">
    <source>
        <dbReference type="EMBL" id="KAJ7683109.1"/>
    </source>
</evidence>
<feature type="non-terminal residue" evidence="1">
    <location>
        <position position="134"/>
    </location>
</feature>
<proteinExistence type="predicted"/>
<evidence type="ECO:0000313" key="2">
    <source>
        <dbReference type="Proteomes" id="UP001221757"/>
    </source>
</evidence>
<dbReference type="AlphaFoldDB" id="A0AAD7GA57"/>
<gene>
    <name evidence="1" type="ORF">B0H17DRAFT_909099</name>
</gene>
<dbReference type="Proteomes" id="UP001221757">
    <property type="component" value="Unassembled WGS sequence"/>
</dbReference>